<sequence length="286" mass="33280">MRKLAFLLLFLQCFIIFAQKTINTESLMVFTPTEDSKKINQAYAENMFFGIFGVKHFINALDNNLKGVKTVTVTSNANPKINYPVYKAIYNQDGTLKTFEISEQIGNALQVNYEYKEGVITKETIHYQNKEEMVNTFYYSDNKMYIHKPNQKTEIVWLEGDVLLKKVYSENILGTEDRLMHNCRITKSIGQDVNKVCFSDSNFKIPLVITDYVPEVDPKTLKINLNQGEKSEIKLIGERKYGITLQGNERFQIILDKEQRIISFNYLGNKALKEEPIQFKFTYTMY</sequence>
<dbReference type="RefSeq" id="WP_194181787.1">
    <property type="nucleotide sequence ID" value="NZ_JADGIK010000001.1"/>
</dbReference>
<organism evidence="2 3">
    <name type="scientific">Faecalibacter rhinopitheci</name>
    <dbReference type="NCBI Taxonomy" id="2779678"/>
    <lineage>
        <taxon>Bacteria</taxon>
        <taxon>Pseudomonadati</taxon>
        <taxon>Bacteroidota</taxon>
        <taxon>Flavobacteriia</taxon>
        <taxon>Flavobacteriales</taxon>
        <taxon>Weeksellaceae</taxon>
        <taxon>Faecalibacter</taxon>
    </lineage>
</organism>
<proteinExistence type="predicted"/>
<evidence type="ECO:0008006" key="4">
    <source>
        <dbReference type="Google" id="ProtNLM"/>
    </source>
</evidence>
<feature type="signal peptide" evidence="1">
    <location>
        <begin position="1"/>
        <end position="18"/>
    </location>
</feature>
<comment type="caution">
    <text evidence="2">The sequence shown here is derived from an EMBL/GenBank/DDBJ whole genome shotgun (WGS) entry which is preliminary data.</text>
</comment>
<protein>
    <recommendedName>
        <fullName evidence="4">DUF3108 domain-containing protein</fullName>
    </recommendedName>
</protein>
<feature type="chain" id="PRO_5035329662" description="DUF3108 domain-containing protein" evidence="1">
    <location>
        <begin position="19"/>
        <end position="286"/>
    </location>
</feature>
<evidence type="ECO:0000256" key="1">
    <source>
        <dbReference type="SAM" id="SignalP"/>
    </source>
</evidence>
<keyword evidence="1" id="KW-0732">Signal</keyword>
<dbReference type="EMBL" id="JADGIK010000001">
    <property type="protein sequence ID" value="MBF0596261.1"/>
    <property type="molecule type" value="Genomic_DNA"/>
</dbReference>
<dbReference type="Proteomes" id="UP000608754">
    <property type="component" value="Unassembled WGS sequence"/>
</dbReference>
<evidence type="ECO:0000313" key="3">
    <source>
        <dbReference type="Proteomes" id="UP000608754"/>
    </source>
</evidence>
<accession>A0A8J7FTR7</accession>
<name>A0A8J7FTR7_9FLAO</name>
<keyword evidence="3" id="KW-1185">Reference proteome</keyword>
<dbReference type="AlphaFoldDB" id="A0A8J7FTR7"/>
<reference evidence="2" key="1">
    <citation type="submission" date="2020-10" db="EMBL/GenBank/DDBJ databases">
        <authorList>
            <person name="Lu T."/>
            <person name="Wang Q."/>
            <person name="Han X."/>
        </authorList>
    </citation>
    <scope>NUCLEOTIDE SEQUENCE</scope>
    <source>
        <strain evidence="2">WQ 117</strain>
    </source>
</reference>
<evidence type="ECO:0000313" key="2">
    <source>
        <dbReference type="EMBL" id="MBF0596261.1"/>
    </source>
</evidence>
<gene>
    <name evidence="2" type="ORF">IM532_02080</name>
</gene>